<gene>
    <name evidence="6" type="ORF">BRAA03T10145Z</name>
    <name evidence="5" type="ORF">BRAPAZ1V2_A03P08140.2</name>
</gene>
<dbReference type="Gene3D" id="1.25.40.10">
    <property type="entry name" value="Tetratricopeptide repeat domain"/>
    <property type="match status" value="1"/>
</dbReference>
<evidence type="ECO:0000313" key="6">
    <source>
        <dbReference type="EMBL" id="VDC78927.1"/>
    </source>
</evidence>
<evidence type="ECO:0000256" key="2">
    <source>
        <dbReference type="ARBA" id="ARBA00022803"/>
    </source>
</evidence>
<dbReference type="PANTHER" id="PTHR16193:SF0">
    <property type="entry name" value="TETRATRICOPEPTIDE REPEAT PROTEIN 27"/>
    <property type="match status" value="1"/>
</dbReference>
<dbReference type="EMBL" id="LS974619">
    <property type="protein sequence ID" value="CAG7879471.1"/>
    <property type="molecule type" value="Genomic_DNA"/>
</dbReference>
<dbReference type="Gramene" id="A03p08140.2_BraZ1">
    <property type="protein sequence ID" value="A03p08140.2_BraZ1.CDS"/>
    <property type="gene ID" value="A03g08140.2_BraZ1"/>
</dbReference>
<sequence>MVDGETQILRGYELRLLRCTVSSPPSDSPPETHESQSETHPHDSLINSLLSLIESGDYLGALGSDASRLILGDTELDLVDSAERVYSEILGSRQGRVFRGERPTDGSTKWSLPFKASEKSKELVEWENWAKIQLMSAGSDLLGKFSNLQHLVFARMLLLKLKDLYATEIFELRSVSWWIVRVLLIHQRVLHERSSSLFDMLQVFMAEALDHFGALEKVESYWDDKLLEGEVSSITSTIHLEAFVLQYIYGRVDPCRLQLESAKAASKLELSVSGAFGFRTIHQVEPKAQMVLVANTSSSNGDVRLASEKADVGSYYEAWGGEAPEVYMTPKLVNDEGETGKDSVTLKPVEQAMVLAQCILIEKGSRNDEMQRWDMAPYIEAIDSQKEYGELLVSCGLVGEAITIFESLELWDNLIHCYCFLGKKSAAVDLINAQLLERPNDPRLWCSLGDVTVNDSCYEKALEVSNDKSVRAKRALARSAYNRGDFEKSQMLWYAAMALNSLYPDGWFALGAAALKARDVQKAIDAFTFAVQLDPDNGEAWNNIACLHMIKKKSRESFVAFKEALKFKRDSWQMWENFSHVAMDVGNIDQTFEAIQQILRMSKNKRIDFVLLDRIMTELENRKSACKSSSSSVETDASSDESAETKPCAATPDETQRHLELLGKIIQQIVRTESTSEIWGLYARWSRIKGDLMVCSEALLKQVRSYQGSEVWKDKERFKLFAKASLELCRVYMEISESTGSRRELFSAEMHLKNTIKQAIVSFSESEELKELENCLEEVRDVMQKSEETTNTKT</sequence>
<dbReference type="AlphaFoldDB" id="A0A3P5ZFH8"/>
<evidence type="ECO:0000256" key="1">
    <source>
        <dbReference type="ARBA" id="ARBA00022737"/>
    </source>
</evidence>
<evidence type="ECO:0000256" key="4">
    <source>
        <dbReference type="SAM" id="MobiDB-lite"/>
    </source>
</evidence>
<feature type="repeat" description="TPR" evidence="3">
    <location>
        <begin position="504"/>
        <end position="537"/>
    </location>
</feature>
<dbReference type="SMART" id="SM00028">
    <property type="entry name" value="TPR"/>
    <property type="match status" value="5"/>
</dbReference>
<dbReference type="Proteomes" id="UP000694005">
    <property type="component" value="Chromosome A03"/>
</dbReference>
<dbReference type="InterPro" id="IPR011990">
    <property type="entry name" value="TPR-like_helical_dom_sf"/>
</dbReference>
<dbReference type="InterPro" id="IPR044244">
    <property type="entry name" value="TTC27/Emw1"/>
</dbReference>
<dbReference type="EMBL" id="LR031572">
    <property type="protein sequence ID" value="VDC78927.1"/>
    <property type="molecule type" value="Genomic_DNA"/>
</dbReference>
<dbReference type="InterPro" id="IPR019734">
    <property type="entry name" value="TPR_rpt"/>
</dbReference>
<organism evidence="6">
    <name type="scientific">Brassica campestris</name>
    <name type="common">Field mustard</name>
    <dbReference type="NCBI Taxonomy" id="3711"/>
    <lineage>
        <taxon>Eukaryota</taxon>
        <taxon>Viridiplantae</taxon>
        <taxon>Streptophyta</taxon>
        <taxon>Embryophyta</taxon>
        <taxon>Tracheophyta</taxon>
        <taxon>Spermatophyta</taxon>
        <taxon>Magnoliopsida</taxon>
        <taxon>eudicotyledons</taxon>
        <taxon>Gunneridae</taxon>
        <taxon>Pentapetalae</taxon>
        <taxon>rosids</taxon>
        <taxon>malvids</taxon>
        <taxon>Brassicales</taxon>
        <taxon>Brassicaceae</taxon>
        <taxon>Brassiceae</taxon>
        <taxon>Brassica</taxon>
    </lineage>
</organism>
<keyword evidence="1" id="KW-0677">Repeat</keyword>
<dbReference type="PANTHER" id="PTHR16193">
    <property type="entry name" value="TETRATRICOPEPTIDE REPEAT PROTEIN 27"/>
    <property type="match status" value="1"/>
</dbReference>
<evidence type="ECO:0000256" key="3">
    <source>
        <dbReference type="PROSITE-ProRule" id="PRU00339"/>
    </source>
</evidence>
<feature type="compositionally biased region" description="Basic and acidic residues" evidence="4">
    <location>
        <begin position="30"/>
        <end position="41"/>
    </location>
</feature>
<feature type="region of interest" description="Disordered" evidence="4">
    <location>
        <begin position="20"/>
        <end position="41"/>
    </location>
</feature>
<evidence type="ECO:0000313" key="5">
    <source>
        <dbReference type="EMBL" id="CAG7879471.1"/>
    </source>
</evidence>
<dbReference type="SUPFAM" id="SSF48452">
    <property type="entry name" value="TPR-like"/>
    <property type="match status" value="1"/>
</dbReference>
<proteinExistence type="predicted"/>
<keyword evidence="2 3" id="KW-0802">TPR repeat</keyword>
<feature type="region of interest" description="Disordered" evidence="4">
    <location>
        <begin position="630"/>
        <end position="652"/>
    </location>
</feature>
<accession>A0A3P5ZFH8</accession>
<dbReference type="PROSITE" id="PS50005">
    <property type="entry name" value="TPR"/>
    <property type="match status" value="1"/>
</dbReference>
<name>A0A3P5ZFH8_BRACM</name>
<protein>
    <submittedName>
        <fullName evidence="5">Uncharacterized protein</fullName>
    </submittedName>
</protein>
<reference evidence="6" key="1">
    <citation type="submission" date="2018-11" db="EMBL/GenBank/DDBJ databases">
        <authorList>
            <consortium name="Genoscope - CEA"/>
            <person name="William W."/>
        </authorList>
    </citation>
    <scope>NUCLEOTIDE SEQUENCE</scope>
</reference>